<evidence type="ECO:0000256" key="1">
    <source>
        <dbReference type="ARBA" id="ARBA00004651"/>
    </source>
</evidence>
<dbReference type="SUPFAM" id="SSF82866">
    <property type="entry name" value="Multidrug efflux transporter AcrB transmembrane domain"/>
    <property type="match status" value="2"/>
</dbReference>
<keyword evidence="4 7" id="KW-0812">Transmembrane</keyword>
<feature type="transmembrane region" description="Helical" evidence="7">
    <location>
        <begin position="184"/>
        <end position="203"/>
    </location>
</feature>
<dbReference type="InterPro" id="IPR004869">
    <property type="entry name" value="MMPL_dom"/>
</dbReference>
<feature type="transmembrane region" description="Helical" evidence="7">
    <location>
        <begin position="647"/>
        <end position="667"/>
    </location>
</feature>
<feature type="transmembrane region" description="Helical" evidence="7">
    <location>
        <begin position="598"/>
        <end position="621"/>
    </location>
</feature>
<evidence type="ECO:0000313" key="10">
    <source>
        <dbReference type="Proteomes" id="UP000309128"/>
    </source>
</evidence>
<protein>
    <submittedName>
        <fullName evidence="9">MMPL family transporter</fullName>
    </submittedName>
</protein>
<comment type="similarity">
    <text evidence="2">Belongs to the resistance-nodulation-cell division (RND) (TC 2.A.6) family. MmpL subfamily.</text>
</comment>
<feature type="domain" description="Membrane transport protein MMPL" evidence="8">
    <location>
        <begin position="39"/>
        <end position="370"/>
    </location>
</feature>
<keyword evidence="3" id="KW-1003">Cell membrane</keyword>
<dbReference type="AlphaFoldDB" id="A0A5S4FHC7"/>
<feature type="transmembrane region" description="Helical" evidence="7">
    <location>
        <begin position="673"/>
        <end position="692"/>
    </location>
</feature>
<organism evidence="9 10">
    <name type="scientific">Nonomuraea turkmeniaca</name>
    <dbReference type="NCBI Taxonomy" id="103838"/>
    <lineage>
        <taxon>Bacteria</taxon>
        <taxon>Bacillati</taxon>
        <taxon>Actinomycetota</taxon>
        <taxon>Actinomycetes</taxon>
        <taxon>Streptosporangiales</taxon>
        <taxon>Streptosporangiaceae</taxon>
        <taxon>Nonomuraea</taxon>
    </lineage>
</organism>
<dbReference type="Proteomes" id="UP000309128">
    <property type="component" value="Unassembled WGS sequence"/>
</dbReference>
<dbReference type="InterPro" id="IPR050545">
    <property type="entry name" value="Mycobact_MmpL"/>
</dbReference>
<dbReference type="OrthoDB" id="7051771at2"/>
<dbReference type="GO" id="GO:0005886">
    <property type="term" value="C:plasma membrane"/>
    <property type="evidence" value="ECO:0007669"/>
    <property type="project" value="UniProtKB-SubCell"/>
</dbReference>
<keyword evidence="6 7" id="KW-0472">Membrane</keyword>
<evidence type="ECO:0000256" key="5">
    <source>
        <dbReference type="ARBA" id="ARBA00022989"/>
    </source>
</evidence>
<feature type="transmembrane region" description="Helical" evidence="7">
    <location>
        <begin position="231"/>
        <end position="256"/>
    </location>
</feature>
<evidence type="ECO:0000256" key="2">
    <source>
        <dbReference type="ARBA" id="ARBA00010157"/>
    </source>
</evidence>
<name>A0A5S4FHC7_9ACTN</name>
<dbReference type="RefSeq" id="WP_138668061.1">
    <property type="nucleotide sequence ID" value="NZ_VCKY01000072.1"/>
</dbReference>
<feature type="transmembrane region" description="Helical" evidence="7">
    <location>
        <begin position="308"/>
        <end position="335"/>
    </location>
</feature>
<feature type="domain" description="Membrane transport protein MMPL" evidence="8">
    <location>
        <begin position="503"/>
        <end position="708"/>
    </location>
</feature>
<dbReference type="Gene3D" id="1.20.1640.10">
    <property type="entry name" value="Multidrug efflux transporter AcrB transmembrane domain"/>
    <property type="match status" value="2"/>
</dbReference>
<keyword evidence="5 7" id="KW-1133">Transmembrane helix</keyword>
<evidence type="ECO:0000256" key="3">
    <source>
        <dbReference type="ARBA" id="ARBA00022475"/>
    </source>
</evidence>
<feature type="transmembrane region" description="Helical" evidence="7">
    <location>
        <begin position="527"/>
        <end position="548"/>
    </location>
</feature>
<feature type="transmembrane region" description="Helical" evidence="7">
    <location>
        <begin position="356"/>
        <end position="383"/>
    </location>
</feature>
<evidence type="ECO:0000256" key="7">
    <source>
        <dbReference type="SAM" id="Phobius"/>
    </source>
</evidence>
<feature type="transmembrane region" description="Helical" evidence="7">
    <location>
        <begin position="282"/>
        <end position="302"/>
    </location>
</feature>
<evidence type="ECO:0000313" key="9">
    <source>
        <dbReference type="EMBL" id="TMR18287.1"/>
    </source>
</evidence>
<evidence type="ECO:0000256" key="4">
    <source>
        <dbReference type="ARBA" id="ARBA00022692"/>
    </source>
</evidence>
<proteinExistence type="inferred from homology"/>
<dbReference type="PANTHER" id="PTHR33406:SF11">
    <property type="entry name" value="MEMBRANE PROTEIN SCO6666-RELATED"/>
    <property type="match status" value="1"/>
</dbReference>
<evidence type="ECO:0000259" key="8">
    <source>
        <dbReference type="Pfam" id="PF03176"/>
    </source>
</evidence>
<comment type="subcellular location">
    <subcellularLocation>
        <location evidence="1">Cell membrane</location>
        <topology evidence="1">Multi-pass membrane protein</topology>
    </subcellularLocation>
</comment>
<dbReference type="Pfam" id="PF03176">
    <property type="entry name" value="MMPL"/>
    <property type="match status" value="2"/>
</dbReference>
<sequence>MTRTRRSKLVLWLTAALFLPALLAGHDVHRHLATVGTVPAGAQSERAEELLQDSFGGGTPHLILLVRSALPVDHRRTTAAARRLATRLGDDPAVLRVTSYWDGRDPALRGRDGRDPALRSRDGHGALIAALLSGDDRQRSETARRLTGELAGRHGPLTVQVTGEAQIRVEIQDRSDADLRTAELIAAPLTLVILLFVFGGLVAALLPVLVGGLAVVGTMAVLRGLTEVTEVSVFAMSIASMLGFALAVDFSLFILTRFREELAAGRDARAAVAVTMSTTGRAMAYSAATVTLSLSALLLFPFTMLRSIAFGGIAITVLAAVCSLVVLPAVLTLLGERVNSLSVRRRRRRRRRAGMGWFRVAVSVMRRPLLVAVPTALVLAVLASPFLGARFGTFDDRVLPPQAPAAQAARDLRQDFDGGGGVGAGFIVLPRVRDEWMLEEYARRVAAVEGVAQVSTVTGTYLRDTVISQADLRFTNGTGTWLAISSVYEPYSVGNADLAVRLREVPAPGEALVGGPGAELADLRQGIAGRLAPALALIAVVTFILVTALTRRIVLAVKSLLMNVLSLGATFGLLVHVFQDGHLRWLVGDFTLTGSIDALVPVMIFCVAFGLSMDYEIFLLARITEEHRRSGDTIMAVADGLQHTGRLFTSAAVIFAVVMAAMTTSSLAPLKMLGASLAVAVLLDATLIRTLLVPAVMRLAGRANWWTPWTTASAQRRELVALQGES</sequence>
<accession>A0A5S4FHC7</accession>
<dbReference type="PANTHER" id="PTHR33406">
    <property type="entry name" value="MEMBRANE PROTEIN MJ1562-RELATED"/>
    <property type="match status" value="1"/>
</dbReference>
<keyword evidence="10" id="KW-1185">Reference proteome</keyword>
<comment type="caution">
    <text evidence="9">The sequence shown here is derived from an EMBL/GenBank/DDBJ whole genome shotgun (WGS) entry which is preliminary data.</text>
</comment>
<gene>
    <name evidence="9" type="ORF">ETD86_22150</name>
</gene>
<evidence type="ECO:0000256" key="6">
    <source>
        <dbReference type="ARBA" id="ARBA00023136"/>
    </source>
</evidence>
<reference evidence="9 10" key="1">
    <citation type="submission" date="2019-05" db="EMBL/GenBank/DDBJ databases">
        <title>Draft genome sequence of Nonomuraea turkmeniaca DSM 43926.</title>
        <authorList>
            <person name="Saricaoglu S."/>
            <person name="Isik K."/>
        </authorList>
    </citation>
    <scope>NUCLEOTIDE SEQUENCE [LARGE SCALE GENOMIC DNA]</scope>
    <source>
        <strain evidence="9 10">DSM 43926</strain>
    </source>
</reference>
<feature type="transmembrane region" description="Helical" evidence="7">
    <location>
        <begin position="560"/>
        <end position="578"/>
    </location>
</feature>
<dbReference type="EMBL" id="VCKY01000072">
    <property type="protein sequence ID" value="TMR18287.1"/>
    <property type="molecule type" value="Genomic_DNA"/>
</dbReference>